<gene>
    <name evidence="2" type="ORF">COCHEDRAFT_1109087</name>
</gene>
<name>M2UKG6_COCH5</name>
<reference evidence="2 3" key="1">
    <citation type="journal article" date="2012" name="PLoS Pathog.">
        <title>Diverse lifestyles and strategies of plant pathogenesis encoded in the genomes of eighteen Dothideomycetes fungi.</title>
        <authorList>
            <person name="Ohm R.A."/>
            <person name="Feau N."/>
            <person name="Henrissat B."/>
            <person name="Schoch C.L."/>
            <person name="Horwitz B.A."/>
            <person name="Barry K.W."/>
            <person name="Condon B.J."/>
            <person name="Copeland A.C."/>
            <person name="Dhillon B."/>
            <person name="Glaser F."/>
            <person name="Hesse C.N."/>
            <person name="Kosti I."/>
            <person name="LaButti K."/>
            <person name="Lindquist E.A."/>
            <person name="Lucas S."/>
            <person name="Salamov A.A."/>
            <person name="Bradshaw R.E."/>
            <person name="Ciuffetti L."/>
            <person name="Hamelin R.C."/>
            <person name="Kema G.H.J."/>
            <person name="Lawrence C."/>
            <person name="Scott J.A."/>
            <person name="Spatafora J.W."/>
            <person name="Turgeon B.G."/>
            <person name="de Wit P.J.G.M."/>
            <person name="Zhong S."/>
            <person name="Goodwin S.B."/>
            <person name="Grigoriev I.V."/>
        </authorList>
    </citation>
    <scope>NUCLEOTIDE SEQUENCE [LARGE SCALE GENOMIC DNA]</scope>
    <source>
        <strain evidence="3">C5 / ATCC 48332 / race O</strain>
    </source>
</reference>
<dbReference type="AlphaFoldDB" id="M2UKG6"/>
<organism evidence="2 3">
    <name type="scientific">Cochliobolus heterostrophus (strain C5 / ATCC 48332 / race O)</name>
    <name type="common">Southern corn leaf blight fungus</name>
    <name type="synonym">Bipolaris maydis</name>
    <dbReference type="NCBI Taxonomy" id="701091"/>
    <lineage>
        <taxon>Eukaryota</taxon>
        <taxon>Fungi</taxon>
        <taxon>Dikarya</taxon>
        <taxon>Ascomycota</taxon>
        <taxon>Pezizomycotina</taxon>
        <taxon>Dothideomycetes</taxon>
        <taxon>Pleosporomycetidae</taxon>
        <taxon>Pleosporales</taxon>
        <taxon>Pleosporineae</taxon>
        <taxon>Pleosporaceae</taxon>
        <taxon>Bipolaris</taxon>
    </lineage>
</organism>
<dbReference type="Pfam" id="PF11917">
    <property type="entry name" value="DUF3435"/>
    <property type="match status" value="1"/>
</dbReference>
<feature type="non-terminal residue" evidence="2">
    <location>
        <position position="1"/>
    </location>
</feature>
<proteinExistence type="predicted"/>
<evidence type="ECO:0000313" key="3">
    <source>
        <dbReference type="Proteomes" id="UP000016936"/>
    </source>
</evidence>
<reference evidence="3" key="2">
    <citation type="journal article" date="2013" name="PLoS Genet.">
        <title>Comparative genome structure, secondary metabolite, and effector coding capacity across Cochliobolus pathogens.</title>
        <authorList>
            <person name="Condon B.J."/>
            <person name="Leng Y."/>
            <person name="Wu D."/>
            <person name="Bushley K.E."/>
            <person name="Ohm R.A."/>
            <person name="Otillar R."/>
            <person name="Martin J."/>
            <person name="Schackwitz W."/>
            <person name="Grimwood J."/>
            <person name="MohdZainudin N."/>
            <person name="Xue C."/>
            <person name="Wang R."/>
            <person name="Manning V.A."/>
            <person name="Dhillon B."/>
            <person name="Tu Z.J."/>
            <person name="Steffenson B.J."/>
            <person name="Salamov A."/>
            <person name="Sun H."/>
            <person name="Lowry S."/>
            <person name="LaButti K."/>
            <person name="Han J."/>
            <person name="Copeland A."/>
            <person name="Lindquist E."/>
            <person name="Barry K."/>
            <person name="Schmutz J."/>
            <person name="Baker S.E."/>
            <person name="Ciuffetti L.M."/>
            <person name="Grigoriev I.V."/>
            <person name="Zhong S."/>
            <person name="Turgeon B.G."/>
        </authorList>
    </citation>
    <scope>NUCLEOTIDE SEQUENCE [LARGE SCALE GENOMIC DNA]</scope>
    <source>
        <strain evidence="3">C5 / ATCC 48332 / race O</strain>
    </source>
</reference>
<keyword evidence="3" id="KW-1185">Reference proteome</keyword>
<protein>
    <submittedName>
        <fullName evidence="2">Uncharacterized protein</fullName>
    </submittedName>
</protein>
<feature type="compositionally biased region" description="Basic and acidic residues" evidence="1">
    <location>
        <begin position="359"/>
        <end position="371"/>
    </location>
</feature>
<dbReference type="InterPro" id="IPR021842">
    <property type="entry name" value="DUF3435"/>
</dbReference>
<dbReference type="EMBL" id="KB445580">
    <property type="protein sequence ID" value="EMD88483.1"/>
    <property type="molecule type" value="Genomic_DNA"/>
</dbReference>
<dbReference type="PANTHER" id="PTHR37535:SF2">
    <property type="entry name" value="FINGER DOMAIN PROTEIN, PUTATIVE (AFU_ORTHOLOGUE AFUA_6G09300)-RELATED"/>
    <property type="match status" value="1"/>
</dbReference>
<feature type="region of interest" description="Disordered" evidence="1">
    <location>
        <begin position="357"/>
        <end position="377"/>
    </location>
</feature>
<sequence length="383" mass="43754">RYCELIKEDPEDFMKSITAGDVSSFFMWKLKQKQGTAGRRLRGIKTASSLDTYRKMFLGVYRRLVGEDMDSHLQRSTLHVSYSLQFGLSREPREKPCMDAKDVLEIIQTTLTTVEKKFQVGRNRIQTCFFMQGGFITANRPKALLGLRYGDVKITVLRNPSGGPHNILIELTYTFTKKYLGAKPSNTFIIPEITFDPSLCMSPHVFLLGLMFANDVFLNSNLTPEGLFKLDIRPGCNELVVPIKKEASALWVFRQHQKTATKRVISDEPLPYSTIKTYMKDVGEIAGFKDVTRPYNLRYGIGNAFDKDRDISVNRRNIIMNHSTDKVFQDHYASRHIPVDAQAIEKLIQAACSMSRSVDPNRPRSLTKEQSRTINQNPRILKL</sequence>
<dbReference type="PANTHER" id="PTHR37535">
    <property type="entry name" value="FLUG DOMAIN PROTEIN"/>
    <property type="match status" value="1"/>
</dbReference>
<dbReference type="OrthoDB" id="4485682at2759"/>
<dbReference type="OMA" id="WISFCER"/>
<dbReference type="STRING" id="701091.M2UKG6"/>
<dbReference type="HOGENOM" id="CLU_015282_3_1_1"/>
<dbReference type="Proteomes" id="UP000016936">
    <property type="component" value="Unassembled WGS sequence"/>
</dbReference>
<accession>M2UKG6</accession>
<dbReference type="eggNOG" id="ENOG502QW3K">
    <property type="taxonomic scope" value="Eukaryota"/>
</dbReference>
<evidence type="ECO:0000313" key="2">
    <source>
        <dbReference type="EMBL" id="EMD88483.1"/>
    </source>
</evidence>
<evidence type="ECO:0000256" key="1">
    <source>
        <dbReference type="SAM" id="MobiDB-lite"/>
    </source>
</evidence>